<organism evidence="1">
    <name type="scientific">uncultured Caudovirales phage</name>
    <dbReference type="NCBI Taxonomy" id="2100421"/>
    <lineage>
        <taxon>Viruses</taxon>
        <taxon>Duplodnaviria</taxon>
        <taxon>Heunggongvirae</taxon>
        <taxon>Uroviricota</taxon>
        <taxon>Caudoviricetes</taxon>
        <taxon>Peduoviridae</taxon>
        <taxon>Maltschvirus</taxon>
        <taxon>Maltschvirus maltsch</taxon>
    </lineage>
</organism>
<proteinExistence type="predicted"/>
<sequence length="1032" mass="106352">MPNIQTITSSSGTFPYVPSSRTLTINGISYDLTADRSWTISTSGTGTVTSVGLSASMPTGLVATISGSPITTNGTLGLTVSMQSGYAIPTTAKQTQWDSAYNFTSTFPTGSALQLLRVNSAGTALEFFTGSFLSSTGTTNYIPKFTSSTNIGNSIMVEGSGIVTTFGASEVSKNQPGAGQSDLFITNTDTSASVAHQTRIATQQVGSGLARTLIYAASYTANTNRGELSILSENGGQFIANFGTQFTNGDNALSLVSTSVVENIRLNTGGNSWLNGGNIGIGNSNPSQKIDITGRAKIRSDISTTAGLWLTGNTGVEDVFVGLQGVSSTDAFGVYSAGAWRFTMLNNGNVGIGTQSPTYKLQVNSDGNGLYVLGANTAPFTQTIASFVYGGNGNSINIENHGGRASIQARSFTSVMELHLNPAGGNVGIGTTTPSTNLVVASTGEAVIRAQDTDSANTFLDLGHNGGTSYFLSRSNSSYGNFIWYGNNGSVSFQFMTLSNTGNLGINQFVPTEKLDVVGNIKLSGNVLGGTWQGNTITPVYGGTGATSLTGVVIGNGTSTMTAVSGTSGQILRRNIANTAYEFYTPNFIDTSRTITINGVTFDLTANRTWNVGTVTSVGVTMPTGFSVASSPITTSGTIGISFAAGYSLPTNAKQTEWDAAYNDKINSASVTGTTTKTLTLNQQDGGTITASWTDINTDAVTSVFGRTGAVVAQSGDYTTAQVTESGNLYYTDARARAAISLTTTGSSGAATYTSGVLNIPNYTLSGLGGISGSGTINTIPKFTGSGSIGNSQIIDDGTNVGIGVTPSFKLHVNGTLGVVNNATFSASVTGGSFIPTSSTIPTNGLYLSTTNTLNFATNSTNRLSISPTGLVIFTDNARFVNQRGCVFGQTGGSLVGSISMDSSNQVTIDNNGFFGLSIGSNYTMTGSNLGIGHNSFGTNATKTISIQNGTAPSTSPTDSFQLYSADVTAGNATAHIRTENGAVIKLYQETSSVAGANFVAGFGTSLSEFDQYDGYTIAQVVKALRNLGILQ</sequence>
<protein>
    <recommendedName>
        <fullName evidence="2">Intramolecular chaperone auto-processing domain containing protein</fullName>
    </recommendedName>
</protein>
<evidence type="ECO:0000313" key="1">
    <source>
        <dbReference type="EMBL" id="CAB4137442.1"/>
    </source>
</evidence>
<gene>
    <name evidence="1" type="ORF">UFOVP316_43</name>
</gene>
<dbReference type="EMBL" id="LR796329">
    <property type="protein sequence ID" value="CAB4137442.1"/>
    <property type="molecule type" value="Genomic_DNA"/>
</dbReference>
<reference evidence="1" key="1">
    <citation type="submission" date="2020-04" db="EMBL/GenBank/DDBJ databases">
        <authorList>
            <person name="Chiriac C."/>
            <person name="Salcher M."/>
            <person name="Ghai R."/>
            <person name="Kavagutti S V."/>
        </authorList>
    </citation>
    <scope>NUCLEOTIDE SEQUENCE</scope>
</reference>
<evidence type="ECO:0008006" key="2">
    <source>
        <dbReference type="Google" id="ProtNLM"/>
    </source>
</evidence>
<accession>A0A6J5LUF8</accession>
<name>A0A6J5LUF8_9CAUD</name>